<evidence type="ECO:0000256" key="9">
    <source>
        <dbReference type="ARBA" id="ARBA00022857"/>
    </source>
</evidence>
<dbReference type="EC" id="3.5.4.26" evidence="12"/>
<evidence type="ECO:0000256" key="10">
    <source>
        <dbReference type="ARBA" id="ARBA00023002"/>
    </source>
</evidence>
<evidence type="ECO:0000313" key="17">
    <source>
        <dbReference type="EMBL" id="MBB5221490.1"/>
    </source>
</evidence>
<dbReference type="InterPro" id="IPR004794">
    <property type="entry name" value="Eubact_RibD"/>
</dbReference>
<feature type="binding site" evidence="14">
    <location>
        <position position="208"/>
    </location>
    <ligand>
        <name>substrate</name>
    </ligand>
</feature>
<comment type="similarity">
    <text evidence="5 12">In the C-terminal section; belongs to the HTP reductase family.</text>
</comment>
<dbReference type="SUPFAM" id="SSF53927">
    <property type="entry name" value="Cytidine deaminase-like"/>
    <property type="match status" value="1"/>
</dbReference>
<proteinExistence type="inferred from homology"/>
<dbReference type="GO" id="GO:0050661">
    <property type="term" value="F:NADP binding"/>
    <property type="evidence" value="ECO:0007669"/>
    <property type="project" value="InterPro"/>
</dbReference>
<evidence type="ECO:0000256" key="1">
    <source>
        <dbReference type="ARBA" id="ARBA00002151"/>
    </source>
</evidence>
<feature type="binding site" evidence="14">
    <location>
        <position position="300"/>
    </location>
    <ligand>
        <name>substrate</name>
    </ligand>
</feature>
<evidence type="ECO:0000256" key="15">
    <source>
        <dbReference type="PIRSR" id="PIRSR006769-3"/>
    </source>
</evidence>
<comment type="caution">
    <text evidence="17">The sequence shown here is derived from an EMBL/GenBank/DDBJ whole genome shotgun (WGS) entry which is preliminary data.</text>
</comment>
<feature type="binding site" evidence="15">
    <location>
        <position position="88"/>
    </location>
    <ligand>
        <name>Zn(2+)</name>
        <dbReference type="ChEBI" id="CHEBI:29105"/>
        <note>catalytic</note>
    </ligand>
</feature>
<evidence type="ECO:0000256" key="2">
    <source>
        <dbReference type="ARBA" id="ARBA00004882"/>
    </source>
</evidence>
<keyword evidence="18" id="KW-1185">Reference proteome</keyword>
<evidence type="ECO:0000256" key="3">
    <source>
        <dbReference type="ARBA" id="ARBA00004910"/>
    </source>
</evidence>
<feature type="binding site" evidence="14">
    <location>
        <position position="204"/>
    </location>
    <ligand>
        <name>NADP(+)</name>
        <dbReference type="ChEBI" id="CHEBI:58349"/>
    </ligand>
</feature>
<feature type="binding site" evidence="15">
    <location>
        <position position="54"/>
    </location>
    <ligand>
        <name>Zn(2+)</name>
        <dbReference type="ChEBI" id="CHEBI:29105"/>
        <note>catalytic</note>
    </ligand>
</feature>
<organism evidence="17 18">
    <name type="scientific">Amaricoccus macauensis</name>
    <dbReference type="NCBI Taxonomy" id="57001"/>
    <lineage>
        <taxon>Bacteria</taxon>
        <taxon>Pseudomonadati</taxon>
        <taxon>Pseudomonadota</taxon>
        <taxon>Alphaproteobacteria</taxon>
        <taxon>Rhodobacterales</taxon>
        <taxon>Paracoccaceae</taxon>
        <taxon>Amaricoccus</taxon>
    </lineage>
</organism>
<dbReference type="UniPathway" id="UPA00275">
    <property type="reaction ID" value="UER00401"/>
</dbReference>
<dbReference type="AlphaFoldDB" id="A0A840SL54"/>
<comment type="catalytic activity">
    <reaction evidence="12">
        <text>5-amino-6-(5-phospho-D-ribitylamino)uracil + NADP(+) = 5-amino-6-(5-phospho-D-ribosylamino)uracil + NADPH + H(+)</text>
        <dbReference type="Rhea" id="RHEA:17845"/>
        <dbReference type="ChEBI" id="CHEBI:15378"/>
        <dbReference type="ChEBI" id="CHEBI:57783"/>
        <dbReference type="ChEBI" id="CHEBI:58349"/>
        <dbReference type="ChEBI" id="CHEBI:58421"/>
        <dbReference type="ChEBI" id="CHEBI:58453"/>
        <dbReference type="EC" id="1.1.1.193"/>
    </reaction>
</comment>
<keyword evidence="11" id="KW-0511">Multifunctional enzyme</keyword>
<dbReference type="PANTHER" id="PTHR38011:SF7">
    <property type="entry name" value="2,5-DIAMINO-6-RIBOSYLAMINO-4(3H)-PYRIMIDINONE 5'-PHOSPHATE REDUCTASE"/>
    <property type="match status" value="1"/>
</dbReference>
<dbReference type="PROSITE" id="PS00903">
    <property type="entry name" value="CYT_DCMP_DEAMINASES_1"/>
    <property type="match status" value="1"/>
</dbReference>
<feature type="binding site" evidence="14">
    <location>
        <position position="158"/>
    </location>
    <ligand>
        <name>NADP(+)</name>
        <dbReference type="ChEBI" id="CHEBI:58349"/>
    </ligand>
</feature>
<sequence>MSTSASDAGWMRTALGLARRGLGRVWPNPAVGCVIVAGNEVVGRGRTADGGRPHAEAAALAEAGARARGATAYVTLEPCVREGRAGPCTDALIASGVARVVIAIEDPDPRVSGAGLAALRAAGIEVEVGCLAADATALNRGFLRRVSTGRPMLTLKLAASLDGRIATGTGESRWITGPRARTEVHLLRAQSDAILVGAGTVRSDNPRLDVRELGMSDRSPVRVVVSGALSLPRDGHLAATASTAPLWLFHDIEADEGRRKAWSELGAELLEIPFQADGQLDLSAMMQRLGDRGITRVLCEGGGRLAAALIEDDLVDELVCYTAGLTLGASAVPAVGDLDITALQLAPRFSLMDVVAVGPDMRSRWQRRN</sequence>
<dbReference type="Pfam" id="PF00383">
    <property type="entry name" value="dCMP_cyt_deam_1"/>
    <property type="match status" value="1"/>
</dbReference>
<dbReference type="InterPro" id="IPR002734">
    <property type="entry name" value="RibDG_C"/>
</dbReference>
<dbReference type="EC" id="1.1.1.193" evidence="12"/>
<keyword evidence="10 12" id="KW-0560">Oxidoreductase</keyword>
<feature type="binding site" evidence="14">
    <location>
        <position position="200"/>
    </location>
    <ligand>
        <name>NADP(+)</name>
        <dbReference type="ChEBI" id="CHEBI:58349"/>
    </ligand>
</feature>
<dbReference type="NCBIfam" id="TIGR00227">
    <property type="entry name" value="ribD_Cterm"/>
    <property type="match status" value="1"/>
</dbReference>
<evidence type="ECO:0000256" key="4">
    <source>
        <dbReference type="ARBA" id="ARBA00005259"/>
    </source>
</evidence>
<dbReference type="GO" id="GO:0008703">
    <property type="term" value="F:5-amino-6-(5-phosphoribosylamino)uracil reductase activity"/>
    <property type="evidence" value="ECO:0007669"/>
    <property type="project" value="UniProtKB-EC"/>
</dbReference>
<comment type="cofactor">
    <cofactor evidence="12 15">
        <name>Zn(2+)</name>
        <dbReference type="ChEBI" id="CHEBI:29105"/>
    </cofactor>
    <text evidence="12 15">Binds 1 zinc ion.</text>
</comment>
<feature type="binding site" evidence="14">
    <location>
        <position position="188"/>
    </location>
    <ligand>
        <name>substrate</name>
    </ligand>
</feature>
<feature type="binding site" evidence="14">
    <location>
        <position position="172"/>
    </location>
    <ligand>
        <name>substrate</name>
    </ligand>
</feature>
<dbReference type="InterPro" id="IPR016193">
    <property type="entry name" value="Cytidine_deaminase-like"/>
</dbReference>
<feature type="binding site" evidence="14">
    <location>
        <begin position="302"/>
        <end position="308"/>
    </location>
    <ligand>
        <name>NADP(+)</name>
        <dbReference type="ChEBI" id="CHEBI:58349"/>
    </ligand>
</feature>
<dbReference type="InterPro" id="IPR024072">
    <property type="entry name" value="DHFR-like_dom_sf"/>
</dbReference>
<dbReference type="GO" id="GO:0008270">
    <property type="term" value="F:zinc ion binding"/>
    <property type="evidence" value="ECO:0007669"/>
    <property type="project" value="InterPro"/>
</dbReference>
<dbReference type="EMBL" id="JACHFM010000001">
    <property type="protein sequence ID" value="MBB5221490.1"/>
    <property type="molecule type" value="Genomic_DNA"/>
</dbReference>
<dbReference type="GO" id="GO:0009231">
    <property type="term" value="P:riboflavin biosynthetic process"/>
    <property type="evidence" value="ECO:0007669"/>
    <property type="project" value="UniProtKB-UniPathway"/>
</dbReference>
<evidence type="ECO:0000313" key="18">
    <source>
        <dbReference type="Proteomes" id="UP000549457"/>
    </source>
</evidence>
<reference evidence="17 18" key="1">
    <citation type="submission" date="2020-08" db="EMBL/GenBank/DDBJ databases">
        <title>Genomic Encyclopedia of Type Strains, Phase IV (KMG-IV): sequencing the most valuable type-strain genomes for metagenomic binning, comparative biology and taxonomic classification.</title>
        <authorList>
            <person name="Goeker M."/>
        </authorList>
    </citation>
    <scope>NUCLEOTIDE SEQUENCE [LARGE SCALE GENOMIC DNA]</scope>
    <source>
        <strain evidence="17 18">DSM 101730</strain>
    </source>
</reference>
<dbReference type="RefSeq" id="WP_184147848.1">
    <property type="nucleotide sequence ID" value="NZ_JACHFM010000001.1"/>
</dbReference>
<evidence type="ECO:0000256" key="6">
    <source>
        <dbReference type="ARBA" id="ARBA00022619"/>
    </source>
</evidence>
<dbReference type="Proteomes" id="UP000549457">
    <property type="component" value="Unassembled WGS sequence"/>
</dbReference>
<dbReference type="InterPro" id="IPR016192">
    <property type="entry name" value="APOBEC/CMP_deaminase_Zn-bd"/>
</dbReference>
<accession>A0A840SL54</accession>
<evidence type="ECO:0000256" key="8">
    <source>
        <dbReference type="ARBA" id="ARBA00022833"/>
    </source>
</evidence>
<comment type="pathway">
    <text evidence="3 12">Cofactor biosynthesis; riboflavin biosynthesis; 5-amino-6-(D-ribitylamino)uracil from GTP: step 3/4.</text>
</comment>
<feature type="binding site" evidence="14">
    <location>
        <position position="174"/>
    </location>
    <ligand>
        <name>NADP(+)</name>
        <dbReference type="ChEBI" id="CHEBI:58349"/>
    </ligand>
</feature>
<dbReference type="Pfam" id="PF01872">
    <property type="entry name" value="RibD_C"/>
    <property type="match status" value="1"/>
</dbReference>
<dbReference type="GO" id="GO:0008835">
    <property type="term" value="F:diaminohydroxyphosphoribosylaminopyrimidine deaminase activity"/>
    <property type="evidence" value="ECO:0007669"/>
    <property type="project" value="UniProtKB-EC"/>
</dbReference>
<dbReference type="Gene3D" id="3.40.430.10">
    <property type="entry name" value="Dihydrofolate Reductase, subunit A"/>
    <property type="match status" value="1"/>
</dbReference>
<evidence type="ECO:0000256" key="13">
    <source>
        <dbReference type="PIRSR" id="PIRSR006769-1"/>
    </source>
</evidence>
<name>A0A840SL54_9RHOB</name>
<comment type="pathway">
    <text evidence="2 12">Cofactor biosynthesis; riboflavin biosynthesis; 5-amino-6-(D-ribitylamino)uracil from GTP: step 2/4.</text>
</comment>
<comment type="similarity">
    <text evidence="4 12">In the N-terminal section; belongs to the cytidine and deoxycytidylate deaminase family.</text>
</comment>
<dbReference type="PIRSF" id="PIRSF006769">
    <property type="entry name" value="RibD"/>
    <property type="match status" value="1"/>
</dbReference>
<comment type="catalytic activity">
    <reaction evidence="12">
        <text>2,5-diamino-6-hydroxy-4-(5-phosphoribosylamino)-pyrimidine + H2O + H(+) = 5-amino-6-(5-phospho-D-ribosylamino)uracil + NH4(+)</text>
        <dbReference type="Rhea" id="RHEA:21868"/>
        <dbReference type="ChEBI" id="CHEBI:15377"/>
        <dbReference type="ChEBI" id="CHEBI:15378"/>
        <dbReference type="ChEBI" id="CHEBI:28938"/>
        <dbReference type="ChEBI" id="CHEBI:58453"/>
        <dbReference type="ChEBI" id="CHEBI:58614"/>
        <dbReference type="EC" id="3.5.4.26"/>
    </reaction>
</comment>
<feature type="domain" description="CMP/dCMP-type deaminase" evidence="16">
    <location>
        <begin position="5"/>
        <end position="127"/>
    </location>
</feature>
<comment type="function">
    <text evidence="1 12">Converts 2,5-diamino-6-(ribosylamino)-4(3h)-pyrimidinone 5'-phosphate into 5-amino-6-(ribosylamino)-2,4(1h,3h)-pyrimidinedione 5'-phosphate.</text>
</comment>
<keyword evidence="7 12" id="KW-0479">Metal-binding</keyword>
<dbReference type="InterPro" id="IPR011549">
    <property type="entry name" value="RibD_C"/>
</dbReference>
<feature type="binding site" evidence="14">
    <location>
        <position position="211"/>
    </location>
    <ligand>
        <name>substrate</name>
    </ligand>
</feature>
<evidence type="ECO:0000256" key="5">
    <source>
        <dbReference type="ARBA" id="ARBA00007417"/>
    </source>
</evidence>
<evidence type="ECO:0000259" key="16">
    <source>
        <dbReference type="PROSITE" id="PS51747"/>
    </source>
</evidence>
<keyword evidence="9 12" id="KW-0521">NADP</keyword>
<dbReference type="PANTHER" id="PTHR38011">
    <property type="entry name" value="DIHYDROFOLATE REDUCTASE FAMILY PROTEIN (AFU_ORTHOLOGUE AFUA_8G06820)"/>
    <property type="match status" value="1"/>
</dbReference>
<keyword evidence="6 12" id="KW-0686">Riboflavin biosynthesis</keyword>
<keyword evidence="8 12" id="KW-0862">Zinc</keyword>
<dbReference type="Gene3D" id="3.40.140.10">
    <property type="entry name" value="Cytidine Deaminase, domain 2"/>
    <property type="match status" value="1"/>
</dbReference>
<evidence type="ECO:0000256" key="11">
    <source>
        <dbReference type="ARBA" id="ARBA00023268"/>
    </source>
</evidence>
<dbReference type="InterPro" id="IPR002125">
    <property type="entry name" value="CMP_dCMP_dom"/>
</dbReference>
<dbReference type="InterPro" id="IPR050765">
    <property type="entry name" value="Riboflavin_Biosynth_HTPR"/>
</dbReference>
<feature type="binding site" evidence="15">
    <location>
        <position position="79"/>
    </location>
    <ligand>
        <name>Zn(2+)</name>
        <dbReference type="ChEBI" id="CHEBI:29105"/>
        <note>catalytic</note>
    </ligand>
</feature>
<keyword evidence="12 17" id="KW-0378">Hydrolase</keyword>
<dbReference type="PROSITE" id="PS51747">
    <property type="entry name" value="CYT_DCMP_DEAMINASES_2"/>
    <property type="match status" value="1"/>
</dbReference>
<dbReference type="SUPFAM" id="SSF53597">
    <property type="entry name" value="Dihydrofolate reductase-like"/>
    <property type="match status" value="1"/>
</dbReference>
<evidence type="ECO:0000256" key="14">
    <source>
        <dbReference type="PIRSR" id="PIRSR006769-2"/>
    </source>
</evidence>
<evidence type="ECO:0000256" key="12">
    <source>
        <dbReference type="PIRNR" id="PIRNR006769"/>
    </source>
</evidence>
<feature type="active site" description="Proton donor" evidence="13">
    <location>
        <position position="56"/>
    </location>
</feature>
<gene>
    <name evidence="17" type="ORF">HNP73_001411</name>
</gene>
<evidence type="ECO:0000256" key="7">
    <source>
        <dbReference type="ARBA" id="ARBA00022723"/>
    </source>
</evidence>
<protein>
    <recommendedName>
        <fullName evidence="12">Riboflavin biosynthesis protein RibD</fullName>
    </recommendedName>
    <domain>
        <recommendedName>
            <fullName evidence="12">Diaminohydroxyphosphoribosylaminopyrimidine deaminase</fullName>
            <shortName evidence="12">DRAP deaminase</shortName>
            <ecNumber evidence="12">3.5.4.26</ecNumber>
        </recommendedName>
        <alternativeName>
            <fullName evidence="12">Riboflavin-specific deaminase</fullName>
        </alternativeName>
    </domain>
    <domain>
        <recommendedName>
            <fullName evidence="12">5-amino-6-(5-phosphoribosylamino)uracil reductase</fullName>
            <ecNumber evidence="12">1.1.1.193</ecNumber>
        </recommendedName>
        <alternativeName>
            <fullName evidence="12">HTP reductase</fullName>
        </alternativeName>
    </domain>
</protein>
<dbReference type="NCBIfam" id="TIGR00326">
    <property type="entry name" value="eubact_ribD"/>
    <property type="match status" value="1"/>
</dbReference>